<reference evidence="3 4" key="2">
    <citation type="journal article" date="2021" name="J. Hered.">
        <title>Feather Gene Expression Elucidates the Developmental Basis of Plumage Iridescence in African Starlings.</title>
        <authorList>
            <person name="Rubenstein D.R."/>
            <person name="Corvelo A."/>
            <person name="MacManes M.D."/>
            <person name="Maia R."/>
            <person name="Narzisi G."/>
            <person name="Rousaki A."/>
            <person name="Vandenabeele P."/>
            <person name="Shawkey M.D."/>
            <person name="Solomon J."/>
        </authorList>
    </citation>
    <scope>NUCLEOTIDE SEQUENCE [LARGE SCALE GENOMIC DNA]</scope>
    <source>
        <strain evidence="3">SS15</strain>
    </source>
</reference>
<evidence type="ECO:0000313" key="2">
    <source>
        <dbReference type="EMBL" id="KAG0113357.1"/>
    </source>
</evidence>
<reference evidence="3" key="3">
    <citation type="submission" date="2022-01" db="EMBL/GenBank/DDBJ databases">
        <authorList>
            <person name="Rubenstein D.R."/>
        </authorList>
    </citation>
    <scope>NUCLEOTIDE SEQUENCE</scope>
    <source>
        <strain evidence="3">SS15</strain>
        <tissue evidence="3">Liver</tissue>
    </source>
</reference>
<keyword evidence="4" id="KW-1185">Reference proteome</keyword>
<organism evidence="2">
    <name type="scientific">Lamprotornis superbus</name>
    <dbReference type="NCBI Taxonomy" id="245042"/>
    <lineage>
        <taxon>Eukaryota</taxon>
        <taxon>Metazoa</taxon>
        <taxon>Chordata</taxon>
        <taxon>Craniata</taxon>
        <taxon>Vertebrata</taxon>
        <taxon>Euteleostomi</taxon>
        <taxon>Archelosauria</taxon>
        <taxon>Archosauria</taxon>
        <taxon>Dinosauria</taxon>
        <taxon>Saurischia</taxon>
        <taxon>Theropoda</taxon>
        <taxon>Coelurosauria</taxon>
        <taxon>Aves</taxon>
        <taxon>Neognathae</taxon>
        <taxon>Neoaves</taxon>
        <taxon>Telluraves</taxon>
        <taxon>Australaves</taxon>
        <taxon>Passeriformes</taxon>
        <taxon>Sturnidae</taxon>
        <taxon>Lamprotornis</taxon>
    </lineage>
</organism>
<dbReference type="AlphaFoldDB" id="A0A835TMD0"/>
<evidence type="ECO:0000313" key="3">
    <source>
        <dbReference type="EMBL" id="KAI1229569.1"/>
    </source>
</evidence>
<dbReference type="EMBL" id="JADDUC020000047">
    <property type="protein sequence ID" value="KAI1229569.1"/>
    <property type="molecule type" value="Genomic_DNA"/>
</dbReference>
<accession>A0A835TMD0</accession>
<proteinExistence type="predicted"/>
<sequence length="64" mass="7511">MRDGLGREEPSTQHAHTMFSPTKQDLLFLSLGWMEKEAVRKRLWDPHAGNKMRLETREDKSEPC</sequence>
<reference evidence="2" key="1">
    <citation type="submission" date="2020-10" db="EMBL/GenBank/DDBJ databases">
        <title>Feather gene expression reveals the developmental basis of iridescence in African starlings.</title>
        <authorList>
            <person name="Rubenstein D.R."/>
        </authorList>
    </citation>
    <scope>NUCLEOTIDE SEQUENCE</scope>
    <source>
        <strain evidence="2">SS15</strain>
        <tissue evidence="2">Liver</tissue>
    </source>
</reference>
<gene>
    <name evidence="3" type="ORF">IHE44_0011818</name>
    <name evidence="2" type="ORF">IHE44_010713</name>
</gene>
<feature type="compositionally biased region" description="Basic and acidic residues" evidence="1">
    <location>
        <begin position="1"/>
        <end position="11"/>
    </location>
</feature>
<dbReference type="Proteomes" id="UP000618051">
    <property type="component" value="Unassembled WGS sequence"/>
</dbReference>
<protein>
    <submittedName>
        <fullName evidence="2">Uncharacterized protein</fullName>
    </submittedName>
</protein>
<dbReference type="EMBL" id="JADDUC010000457">
    <property type="protein sequence ID" value="KAG0113357.1"/>
    <property type="molecule type" value="Genomic_DNA"/>
</dbReference>
<comment type="caution">
    <text evidence="2">The sequence shown here is derived from an EMBL/GenBank/DDBJ whole genome shotgun (WGS) entry which is preliminary data.</text>
</comment>
<evidence type="ECO:0000256" key="1">
    <source>
        <dbReference type="SAM" id="MobiDB-lite"/>
    </source>
</evidence>
<evidence type="ECO:0000313" key="4">
    <source>
        <dbReference type="Proteomes" id="UP000618051"/>
    </source>
</evidence>
<name>A0A835TMD0_9PASS</name>
<feature type="region of interest" description="Disordered" evidence="1">
    <location>
        <begin position="1"/>
        <end position="20"/>
    </location>
</feature>